<comment type="caution">
    <text evidence="3">The sequence shown here is derived from an EMBL/GenBank/DDBJ whole genome shotgun (WGS) entry which is preliminary data.</text>
</comment>
<dbReference type="PANTHER" id="PTHR42901:SF1">
    <property type="entry name" value="ALCOHOL DEHYDROGENASE"/>
    <property type="match status" value="1"/>
</dbReference>
<comment type="similarity">
    <text evidence="1">Belongs to the short-chain dehydrogenases/reductases (SDR) family.</text>
</comment>
<dbReference type="PANTHER" id="PTHR42901">
    <property type="entry name" value="ALCOHOL DEHYDROGENASE"/>
    <property type="match status" value="1"/>
</dbReference>
<keyword evidence="2" id="KW-0560">Oxidoreductase</keyword>
<dbReference type="Proteomes" id="UP001595979">
    <property type="component" value="Unassembled WGS sequence"/>
</dbReference>
<proteinExistence type="inferred from homology"/>
<evidence type="ECO:0000313" key="4">
    <source>
        <dbReference type="Proteomes" id="UP001595979"/>
    </source>
</evidence>
<dbReference type="InterPro" id="IPR002347">
    <property type="entry name" value="SDR_fam"/>
</dbReference>
<gene>
    <name evidence="3" type="ORF">ACFPQ6_08745</name>
</gene>
<evidence type="ECO:0000313" key="3">
    <source>
        <dbReference type="EMBL" id="MFC5848395.1"/>
    </source>
</evidence>
<dbReference type="InterPro" id="IPR036291">
    <property type="entry name" value="NAD(P)-bd_dom_sf"/>
</dbReference>
<sequence>MTHRVPSPDGAPARAGLLDGQIIAVTGADQGYGRLVSAALAREGAGVVLIGDNSETLAATASGIELAGGAAIPIKADVSVPLDWLGAQNRVLEIFGALHGIVHLADKRAHTVFNMLSEGEWMNLFNCNVKSTVAIAQILARRLPDTWLTVVGPHLDETGLQVHPQRGAIRGLVEHGAAAELRINLVSPARASSGDETLDQPLTDAVVTLASPRLRHLRGNVLDIPLAPAPRVRVPEAYLL</sequence>
<dbReference type="Pfam" id="PF00106">
    <property type="entry name" value="adh_short"/>
    <property type="match status" value="1"/>
</dbReference>
<dbReference type="EMBL" id="JBHSOH010000007">
    <property type="protein sequence ID" value="MFC5848395.1"/>
    <property type="molecule type" value="Genomic_DNA"/>
</dbReference>
<protein>
    <submittedName>
        <fullName evidence="3">SDR family NAD(P)-dependent oxidoreductase</fullName>
    </submittedName>
</protein>
<evidence type="ECO:0000256" key="1">
    <source>
        <dbReference type="ARBA" id="ARBA00006484"/>
    </source>
</evidence>
<name>A0ABW1DJS2_9DEIO</name>
<organism evidence="3 4">
    <name type="scientific">Deinococcus petrolearius</name>
    <dbReference type="NCBI Taxonomy" id="1751295"/>
    <lineage>
        <taxon>Bacteria</taxon>
        <taxon>Thermotogati</taxon>
        <taxon>Deinococcota</taxon>
        <taxon>Deinococci</taxon>
        <taxon>Deinococcales</taxon>
        <taxon>Deinococcaceae</taxon>
        <taxon>Deinococcus</taxon>
    </lineage>
</organism>
<dbReference type="Gene3D" id="3.40.50.720">
    <property type="entry name" value="NAD(P)-binding Rossmann-like Domain"/>
    <property type="match status" value="1"/>
</dbReference>
<keyword evidence="4" id="KW-1185">Reference proteome</keyword>
<accession>A0ABW1DJS2</accession>
<dbReference type="RefSeq" id="WP_380048411.1">
    <property type="nucleotide sequence ID" value="NZ_JBHSOH010000007.1"/>
</dbReference>
<dbReference type="SUPFAM" id="SSF51735">
    <property type="entry name" value="NAD(P)-binding Rossmann-fold domains"/>
    <property type="match status" value="1"/>
</dbReference>
<reference evidence="4" key="1">
    <citation type="journal article" date="2019" name="Int. J. Syst. Evol. Microbiol.">
        <title>The Global Catalogue of Microorganisms (GCM) 10K type strain sequencing project: providing services to taxonomists for standard genome sequencing and annotation.</title>
        <authorList>
            <consortium name="The Broad Institute Genomics Platform"/>
            <consortium name="The Broad Institute Genome Sequencing Center for Infectious Disease"/>
            <person name="Wu L."/>
            <person name="Ma J."/>
        </authorList>
    </citation>
    <scope>NUCLEOTIDE SEQUENCE [LARGE SCALE GENOMIC DNA]</scope>
    <source>
        <strain evidence="4">CGMCC 1.15053</strain>
    </source>
</reference>
<evidence type="ECO:0000256" key="2">
    <source>
        <dbReference type="ARBA" id="ARBA00023002"/>
    </source>
</evidence>